<dbReference type="EMBL" id="BGZK01000066">
    <property type="protein sequence ID" value="GBP14703.1"/>
    <property type="molecule type" value="Genomic_DNA"/>
</dbReference>
<reference evidence="2 3" key="1">
    <citation type="journal article" date="2019" name="Commun. Biol.">
        <title>The bagworm genome reveals a unique fibroin gene that provides high tensile strength.</title>
        <authorList>
            <person name="Kono N."/>
            <person name="Nakamura H."/>
            <person name="Ohtoshi R."/>
            <person name="Tomita M."/>
            <person name="Numata K."/>
            <person name="Arakawa K."/>
        </authorList>
    </citation>
    <scope>NUCLEOTIDE SEQUENCE [LARGE SCALE GENOMIC DNA]</scope>
</reference>
<comment type="caution">
    <text evidence="2">The sequence shown here is derived from an EMBL/GenBank/DDBJ whole genome shotgun (WGS) entry which is preliminary data.</text>
</comment>
<proteinExistence type="predicted"/>
<dbReference type="Proteomes" id="UP000299102">
    <property type="component" value="Unassembled WGS sequence"/>
</dbReference>
<feature type="compositionally biased region" description="Polar residues" evidence="1">
    <location>
        <begin position="29"/>
        <end position="42"/>
    </location>
</feature>
<name>A0A4C1TJP1_EUMVA</name>
<evidence type="ECO:0000313" key="2">
    <source>
        <dbReference type="EMBL" id="GBP14703.1"/>
    </source>
</evidence>
<accession>A0A4C1TJP1</accession>
<feature type="compositionally biased region" description="Polar residues" evidence="1">
    <location>
        <begin position="1"/>
        <end position="22"/>
    </location>
</feature>
<evidence type="ECO:0000256" key="1">
    <source>
        <dbReference type="SAM" id="MobiDB-lite"/>
    </source>
</evidence>
<evidence type="ECO:0000313" key="3">
    <source>
        <dbReference type="Proteomes" id="UP000299102"/>
    </source>
</evidence>
<gene>
    <name evidence="2" type="ORF">EVAR_9609_1</name>
</gene>
<dbReference type="AlphaFoldDB" id="A0A4C1TJP1"/>
<feature type="region of interest" description="Disordered" evidence="1">
    <location>
        <begin position="1"/>
        <end position="46"/>
    </location>
</feature>
<organism evidence="2 3">
    <name type="scientific">Eumeta variegata</name>
    <name type="common">Bagworm moth</name>
    <name type="synonym">Eumeta japonica</name>
    <dbReference type="NCBI Taxonomy" id="151549"/>
    <lineage>
        <taxon>Eukaryota</taxon>
        <taxon>Metazoa</taxon>
        <taxon>Ecdysozoa</taxon>
        <taxon>Arthropoda</taxon>
        <taxon>Hexapoda</taxon>
        <taxon>Insecta</taxon>
        <taxon>Pterygota</taxon>
        <taxon>Neoptera</taxon>
        <taxon>Endopterygota</taxon>
        <taxon>Lepidoptera</taxon>
        <taxon>Glossata</taxon>
        <taxon>Ditrysia</taxon>
        <taxon>Tineoidea</taxon>
        <taxon>Psychidae</taxon>
        <taxon>Oiketicinae</taxon>
        <taxon>Eumeta</taxon>
    </lineage>
</organism>
<keyword evidence="3" id="KW-1185">Reference proteome</keyword>
<feature type="region of interest" description="Disordered" evidence="1">
    <location>
        <begin position="87"/>
        <end position="117"/>
    </location>
</feature>
<protein>
    <submittedName>
        <fullName evidence="2">Uncharacterized protein</fullName>
    </submittedName>
</protein>
<sequence>MRNLNEQNGSDRSGTKYRNSHTFAPKLVNNKNTKLPRQQPVSTGKRKIHLEYETEEFSFKEISSYRSMDAWSVESYRGRRVAGRRVNWHPTGGRAAPTAHLSATSMAPTRMEPPSMS</sequence>